<dbReference type="InterPro" id="IPR058548">
    <property type="entry name" value="MlaB-like_STAS"/>
</dbReference>
<dbReference type="InterPro" id="IPR002645">
    <property type="entry name" value="STAS_dom"/>
</dbReference>
<accession>A0ABM7YL99</accession>
<organism evidence="2 3">
    <name type="scientific">Sphaerotilus microaerophilus</name>
    <dbReference type="NCBI Taxonomy" id="2914710"/>
    <lineage>
        <taxon>Bacteria</taxon>
        <taxon>Pseudomonadati</taxon>
        <taxon>Pseudomonadota</taxon>
        <taxon>Betaproteobacteria</taxon>
        <taxon>Burkholderiales</taxon>
        <taxon>Sphaerotilaceae</taxon>
        <taxon>Sphaerotilus</taxon>
    </lineage>
</organism>
<gene>
    <name evidence="2" type="ORF">CATMQ487_21170</name>
</gene>
<dbReference type="PANTHER" id="PTHR35849:SF2">
    <property type="entry name" value="BLR2341 PROTEIN"/>
    <property type="match status" value="1"/>
</dbReference>
<proteinExistence type="predicted"/>
<evidence type="ECO:0000313" key="2">
    <source>
        <dbReference type="EMBL" id="BDI05147.1"/>
    </source>
</evidence>
<reference evidence="2" key="1">
    <citation type="submission" date="2022-04" db="EMBL/GenBank/DDBJ databases">
        <title>Whole genome sequence of Sphaerotilus sp. FB-5.</title>
        <authorList>
            <person name="Takeda M."/>
            <person name="Narihara S."/>
            <person name="Akimoto M."/>
            <person name="Akimoto R."/>
            <person name="Nishiyashiki S."/>
            <person name="Murakami T."/>
        </authorList>
    </citation>
    <scope>NUCLEOTIDE SEQUENCE</scope>
    <source>
        <strain evidence="2">FB-5</strain>
    </source>
</reference>
<dbReference type="RefSeq" id="WP_251973208.1">
    <property type="nucleotide sequence ID" value="NZ_AP025730.1"/>
</dbReference>
<sequence length="103" mass="11174">MTDEHVLGADLTIYSVAQWAERCRLWVRDSDGATGDLPLQVQADQVEEVDGAGVQLLLALSRSLEQRGRRLALLRPSPVLLKALQRLGAGDLATQQVAREVGA</sequence>
<dbReference type="PANTHER" id="PTHR35849">
    <property type="entry name" value="BLR2341 PROTEIN"/>
    <property type="match status" value="1"/>
</dbReference>
<evidence type="ECO:0000313" key="3">
    <source>
        <dbReference type="Proteomes" id="UP001057498"/>
    </source>
</evidence>
<evidence type="ECO:0000259" key="1">
    <source>
        <dbReference type="PROSITE" id="PS50801"/>
    </source>
</evidence>
<dbReference type="Proteomes" id="UP001057498">
    <property type="component" value="Chromosome"/>
</dbReference>
<dbReference type="Pfam" id="PF13466">
    <property type="entry name" value="STAS_2"/>
    <property type="match status" value="1"/>
</dbReference>
<feature type="domain" description="STAS" evidence="1">
    <location>
        <begin position="41"/>
        <end position="103"/>
    </location>
</feature>
<dbReference type="InterPro" id="IPR036513">
    <property type="entry name" value="STAS_dom_sf"/>
</dbReference>
<protein>
    <recommendedName>
        <fullName evidence="1">STAS domain-containing protein</fullName>
    </recommendedName>
</protein>
<dbReference type="InterPro" id="IPR052746">
    <property type="entry name" value="MlaB_ABC_Transporter"/>
</dbReference>
<dbReference type="SUPFAM" id="SSF52091">
    <property type="entry name" value="SpoIIaa-like"/>
    <property type="match status" value="1"/>
</dbReference>
<dbReference type="PROSITE" id="PS50801">
    <property type="entry name" value="STAS"/>
    <property type="match status" value="1"/>
</dbReference>
<dbReference type="EMBL" id="AP025730">
    <property type="protein sequence ID" value="BDI05147.1"/>
    <property type="molecule type" value="Genomic_DNA"/>
</dbReference>
<dbReference type="Gene3D" id="3.30.750.24">
    <property type="entry name" value="STAS domain"/>
    <property type="match status" value="1"/>
</dbReference>
<keyword evidence="3" id="KW-1185">Reference proteome</keyword>
<name>A0ABM7YL99_9BURK</name>